<dbReference type="Proteomes" id="UP001440612">
    <property type="component" value="Chromosome"/>
</dbReference>
<protein>
    <submittedName>
        <fullName evidence="3">Outer membrane protein</fullName>
    </submittedName>
</protein>
<proteinExistence type="predicted"/>
<accession>A0ABZ2VA54</accession>
<dbReference type="RefSeq" id="WP_341368300.1">
    <property type="nucleotide sequence ID" value="NZ_CP150951.2"/>
</dbReference>
<dbReference type="Gene3D" id="2.40.160.20">
    <property type="match status" value="1"/>
</dbReference>
<keyword evidence="4" id="KW-1185">Reference proteome</keyword>
<dbReference type="InterPro" id="IPR011250">
    <property type="entry name" value="OMP/PagP_B-barrel"/>
</dbReference>
<reference evidence="4" key="1">
    <citation type="submission" date="2024-04" db="EMBL/GenBank/DDBJ databases">
        <title>Phylogenomic analyses of a clade within the roseobacter group suggest taxonomic reassignments of species of the genera Aestuariivita, Citreicella, Loktanella, Nautella, Pelagibaca, Ruegeria, Thalassobius, Thiobacimonas and Tropicibacter, and the proposal o.</title>
        <authorList>
            <person name="Jeon C.O."/>
        </authorList>
    </citation>
    <scope>NUCLEOTIDE SEQUENCE [LARGE SCALE GENOMIC DNA]</scope>
    <source>
        <strain evidence="4">BS5-3</strain>
    </source>
</reference>
<evidence type="ECO:0000259" key="2">
    <source>
        <dbReference type="Pfam" id="PF13505"/>
    </source>
</evidence>
<organism evidence="3 4">
    <name type="scientific">Yoonia phaeophyticola</name>
    <dbReference type="NCBI Taxonomy" id="3137369"/>
    <lineage>
        <taxon>Bacteria</taxon>
        <taxon>Pseudomonadati</taxon>
        <taxon>Pseudomonadota</taxon>
        <taxon>Alphaproteobacteria</taxon>
        <taxon>Rhodobacterales</taxon>
        <taxon>Paracoccaceae</taxon>
        <taxon>Yoonia</taxon>
    </lineage>
</organism>
<evidence type="ECO:0000313" key="3">
    <source>
        <dbReference type="EMBL" id="WZC50191.1"/>
    </source>
</evidence>
<dbReference type="SUPFAM" id="SSF56925">
    <property type="entry name" value="OMPA-like"/>
    <property type="match status" value="1"/>
</dbReference>
<dbReference type="EMBL" id="CP150951">
    <property type="protein sequence ID" value="WZC50191.1"/>
    <property type="molecule type" value="Genomic_DNA"/>
</dbReference>
<evidence type="ECO:0000313" key="4">
    <source>
        <dbReference type="Proteomes" id="UP001440612"/>
    </source>
</evidence>
<sequence length="214" mass="22084">MTGATRTMALKCAILFKGPLMKLLSKSVLALSLGFAPTISLADFSGAYAGAGIGTLSGKLTSTLFDSFLEADNSLGLNDSAGFTGFAGYQIQNGAFVYGGEIAINAAPDAEIEGADGSGQDGVATDVKARLGYVFDTNSMAFATVGYTAVSVDDGFDEQGDLEGFLLGAGIDHLLSENVVVGAEFTMRDTEGATQNADVTMNTNSFALRVAYKF</sequence>
<dbReference type="InterPro" id="IPR027385">
    <property type="entry name" value="Beta-barrel_OMP"/>
</dbReference>
<name>A0ABZ2VA54_9RHOB</name>
<keyword evidence="1" id="KW-0732">Signal</keyword>
<feature type="domain" description="Outer membrane protein beta-barrel" evidence="2">
    <location>
        <begin position="28"/>
        <end position="214"/>
    </location>
</feature>
<dbReference type="Pfam" id="PF13505">
    <property type="entry name" value="OMP_b-brl"/>
    <property type="match status" value="1"/>
</dbReference>
<evidence type="ECO:0000256" key="1">
    <source>
        <dbReference type="ARBA" id="ARBA00022729"/>
    </source>
</evidence>
<gene>
    <name evidence="3" type="ORF">AABB29_06005</name>
</gene>